<protein>
    <recommendedName>
        <fullName evidence="6">Fucose-specific lectin</fullName>
    </recommendedName>
</protein>
<evidence type="ECO:0000313" key="5">
    <source>
        <dbReference type="Proteomes" id="UP001302676"/>
    </source>
</evidence>
<dbReference type="AlphaFoldDB" id="A0AAN6UWF7"/>
<feature type="signal peptide" evidence="3">
    <location>
        <begin position="1"/>
        <end position="20"/>
    </location>
</feature>
<sequence length="538" mass="58081">MASFLSGLLLLGAAVSPARASMAAWWTDIGPQLLVLNETTNQIRYSACNSRAQPLYSNTDGHVLSIAYKPKPGTPVTGVGWWNGRYTEASISYINADGNIANTDVICDMNTGLFKSNGNWIISTDAPSVHPNTGLAALVLGETTGYRVYYHDDDGAVNELQYLDNTWRYRGIVSHDINNLPVLAAAFSGADNITVVSPRDDQNLAAARWMRDQSWNRTTLPHPLKGGFVNQDAARDTISIDQAAPANFSLDAWDGKTKGLGITIDSAYTRSIFYIGNDSSLHQVANQHYVWSQRASQSNAFWPKADDVNGDLAATYNFGTSDVRLYYTVNGRISEISFENGNWVAYSALQAPPPQPTQTAVPTPTPSTLQTESDSDGGLSTGAKAGIGVGVSLGAIALGAIIAVVVLAQRKKRRGFEVPPEADEGSTTLGPDTPAPSYGSPALARASAAQYDQYGWDQKGSPTHPYPPTMDQVSQIDGTNRVEMDTSMRSEMDTTIRPELYVPPPQPIYELPQGSYSHELVAVHPAPPEAHQPPQQQH</sequence>
<gene>
    <name evidence="4" type="ORF">C8A04DRAFT_15131</name>
</gene>
<name>A0AAN6UWF7_9PEZI</name>
<dbReference type="EMBL" id="MU853637">
    <property type="protein sequence ID" value="KAK4140209.1"/>
    <property type="molecule type" value="Genomic_DNA"/>
</dbReference>
<keyword evidence="5" id="KW-1185">Reference proteome</keyword>
<comment type="caution">
    <text evidence="4">The sequence shown here is derived from an EMBL/GenBank/DDBJ whole genome shotgun (WGS) entry which is preliminary data.</text>
</comment>
<accession>A0AAN6UWF7</accession>
<feature type="region of interest" description="Disordered" evidence="1">
    <location>
        <begin position="493"/>
        <end position="513"/>
    </location>
</feature>
<dbReference type="RefSeq" id="XP_062633580.1">
    <property type="nucleotide sequence ID" value="XM_062778372.1"/>
</dbReference>
<keyword evidence="2" id="KW-0812">Transmembrane</keyword>
<feature type="region of interest" description="Disordered" evidence="1">
    <location>
        <begin position="455"/>
        <end position="474"/>
    </location>
</feature>
<feature type="region of interest" description="Disordered" evidence="1">
    <location>
        <begin position="416"/>
        <end position="441"/>
    </location>
</feature>
<keyword evidence="2" id="KW-1133">Transmembrane helix</keyword>
<feature type="region of interest" description="Disordered" evidence="1">
    <location>
        <begin position="350"/>
        <end position="379"/>
    </location>
</feature>
<feature type="chain" id="PRO_5042856976" description="Fucose-specific lectin" evidence="3">
    <location>
        <begin position="21"/>
        <end position="538"/>
    </location>
</feature>
<reference evidence="4" key="1">
    <citation type="journal article" date="2023" name="Mol. Phylogenet. Evol.">
        <title>Genome-scale phylogeny and comparative genomics of the fungal order Sordariales.</title>
        <authorList>
            <person name="Hensen N."/>
            <person name="Bonometti L."/>
            <person name="Westerberg I."/>
            <person name="Brannstrom I.O."/>
            <person name="Guillou S."/>
            <person name="Cros-Aarteil S."/>
            <person name="Calhoun S."/>
            <person name="Haridas S."/>
            <person name="Kuo A."/>
            <person name="Mondo S."/>
            <person name="Pangilinan J."/>
            <person name="Riley R."/>
            <person name="LaButti K."/>
            <person name="Andreopoulos B."/>
            <person name="Lipzen A."/>
            <person name="Chen C."/>
            <person name="Yan M."/>
            <person name="Daum C."/>
            <person name="Ng V."/>
            <person name="Clum A."/>
            <person name="Steindorff A."/>
            <person name="Ohm R.A."/>
            <person name="Martin F."/>
            <person name="Silar P."/>
            <person name="Natvig D.O."/>
            <person name="Lalanne C."/>
            <person name="Gautier V."/>
            <person name="Ament-Velasquez S.L."/>
            <person name="Kruys A."/>
            <person name="Hutchinson M.I."/>
            <person name="Powell A.J."/>
            <person name="Barry K."/>
            <person name="Miller A.N."/>
            <person name="Grigoriev I.V."/>
            <person name="Debuchy R."/>
            <person name="Gladieux P."/>
            <person name="Hiltunen Thoren M."/>
            <person name="Johannesson H."/>
        </authorList>
    </citation>
    <scope>NUCLEOTIDE SEQUENCE</scope>
    <source>
        <strain evidence="4">CBS 141.50</strain>
    </source>
</reference>
<dbReference type="Gene3D" id="2.120.10.70">
    <property type="entry name" value="Fucose-specific lectin"/>
    <property type="match status" value="2"/>
</dbReference>
<evidence type="ECO:0000256" key="2">
    <source>
        <dbReference type="SAM" id="Phobius"/>
    </source>
</evidence>
<evidence type="ECO:0000256" key="3">
    <source>
        <dbReference type="SAM" id="SignalP"/>
    </source>
</evidence>
<dbReference type="SUPFAM" id="SSF89372">
    <property type="entry name" value="Fucose-specific lectin"/>
    <property type="match status" value="1"/>
</dbReference>
<keyword evidence="2" id="KW-0472">Membrane</keyword>
<proteinExistence type="predicted"/>
<keyword evidence="3" id="KW-0732">Signal</keyword>
<dbReference type="Proteomes" id="UP001302676">
    <property type="component" value="Unassembled WGS sequence"/>
</dbReference>
<evidence type="ECO:0000313" key="4">
    <source>
        <dbReference type="EMBL" id="KAK4140209.1"/>
    </source>
</evidence>
<evidence type="ECO:0000256" key="1">
    <source>
        <dbReference type="SAM" id="MobiDB-lite"/>
    </source>
</evidence>
<evidence type="ECO:0008006" key="6">
    <source>
        <dbReference type="Google" id="ProtNLM"/>
    </source>
</evidence>
<dbReference type="GeneID" id="87814985"/>
<feature type="transmembrane region" description="Helical" evidence="2">
    <location>
        <begin position="385"/>
        <end position="408"/>
    </location>
</feature>
<organism evidence="4 5">
    <name type="scientific">Dichotomopilus funicola</name>
    <dbReference type="NCBI Taxonomy" id="1934379"/>
    <lineage>
        <taxon>Eukaryota</taxon>
        <taxon>Fungi</taxon>
        <taxon>Dikarya</taxon>
        <taxon>Ascomycota</taxon>
        <taxon>Pezizomycotina</taxon>
        <taxon>Sordariomycetes</taxon>
        <taxon>Sordariomycetidae</taxon>
        <taxon>Sordariales</taxon>
        <taxon>Chaetomiaceae</taxon>
        <taxon>Dichotomopilus</taxon>
    </lineage>
</organism>
<reference evidence="4" key="2">
    <citation type="submission" date="2023-05" db="EMBL/GenBank/DDBJ databases">
        <authorList>
            <consortium name="Lawrence Berkeley National Laboratory"/>
            <person name="Steindorff A."/>
            <person name="Hensen N."/>
            <person name="Bonometti L."/>
            <person name="Westerberg I."/>
            <person name="Brannstrom I.O."/>
            <person name="Guillou S."/>
            <person name="Cros-Aarteil S."/>
            <person name="Calhoun S."/>
            <person name="Haridas S."/>
            <person name="Kuo A."/>
            <person name="Mondo S."/>
            <person name="Pangilinan J."/>
            <person name="Riley R."/>
            <person name="Labutti K."/>
            <person name="Andreopoulos B."/>
            <person name="Lipzen A."/>
            <person name="Chen C."/>
            <person name="Yanf M."/>
            <person name="Daum C."/>
            <person name="Ng V."/>
            <person name="Clum A."/>
            <person name="Ohm R."/>
            <person name="Martin F."/>
            <person name="Silar P."/>
            <person name="Natvig D."/>
            <person name="Lalanne C."/>
            <person name="Gautier V."/>
            <person name="Ament-Velasquez S.L."/>
            <person name="Kruys A."/>
            <person name="Hutchinson M.I."/>
            <person name="Powell A.J."/>
            <person name="Barry K."/>
            <person name="Miller A.N."/>
            <person name="Grigoriev I.V."/>
            <person name="Debuchy R."/>
            <person name="Gladieux P."/>
            <person name="Thoren M.H."/>
            <person name="Johannesson H."/>
        </authorList>
    </citation>
    <scope>NUCLEOTIDE SEQUENCE</scope>
    <source>
        <strain evidence="4">CBS 141.50</strain>
    </source>
</reference>